<accession>A0ABQ8R9L9</accession>
<evidence type="ECO:0000313" key="2">
    <source>
        <dbReference type="Proteomes" id="UP001152024"/>
    </source>
</evidence>
<dbReference type="EMBL" id="JAOQBH010000010">
    <property type="protein sequence ID" value="KAJ4129876.1"/>
    <property type="molecule type" value="Genomic_DNA"/>
</dbReference>
<gene>
    <name evidence="1" type="ORF">NW768_006846</name>
</gene>
<protein>
    <submittedName>
        <fullName evidence="1">Uncharacterized protein</fullName>
    </submittedName>
</protein>
<proteinExistence type="predicted"/>
<sequence length="225" mass="26645">MFYIPPSHIFHPEDAAKLESLGFFTPVDEKGFRKLHKRRVYLNPEWCDVHFEFPLDARPDTHPEAFYSYPDQIISKAMIICCGFTVEKAEELWYQYENWPVVDWPHKMEQTFLDYILEVIQFPKRVYDEDDTVWTEAMEYWGISAKVQNGIMDPEFRSIRLTYVCNDIIREMVESCYGTLMSLRKTSHDRAAGKRPSFPKRVLVGDEIVLLTEWMERQGIGLEDL</sequence>
<evidence type="ECO:0000313" key="1">
    <source>
        <dbReference type="EMBL" id="KAJ4129876.1"/>
    </source>
</evidence>
<comment type="caution">
    <text evidence="1">The sequence shown here is derived from an EMBL/GenBank/DDBJ whole genome shotgun (WGS) entry which is preliminary data.</text>
</comment>
<organism evidence="1 2">
    <name type="scientific">Fusarium equiseti</name>
    <name type="common">Fusarium scirpi</name>
    <dbReference type="NCBI Taxonomy" id="61235"/>
    <lineage>
        <taxon>Eukaryota</taxon>
        <taxon>Fungi</taxon>
        <taxon>Dikarya</taxon>
        <taxon>Ascomycota</taxon>
        <taxon>Pezizomycotina</taxon>
        <taxon>Sordariomycetes</taxon>
        <taxon>Hypocreomycetidae</taxon>
        <taxon>Hypocreales</taxon>
        <taxon>Nectriaceae</taxon>
        <taxon>Fusarium</taxon>
        <taxon>Fusarium incarnatum-equiseti species complex</taxon>
    </lineage>
</organism>
<keyword evidence="2" id="KW-1185">Reference proteome</keyword>
<dbReference type="Proteomes" id="UP001152024">
    <property type="component" value="Unassembled WGS sequence"/>
</dbReference>
<reference evidence="1" key="1">
    <citation type="submission" date="2022-09" db="EMBL/GenBank/DDBJ databases">
        <title>Fusarium specimens isolated from Avocado Roots.</title>
        <authorList>
            <person name="Stajich J."/>
            <person name="Roper C."/>
            <person name="Heimlech-Rivalta G."/>
        </authorList>
    </citation>
    <scope>NUCLEOTIDE SEQUENCE</scope>
    <source>
        <strain evidence="1">CF00095</strain>
    </source>
</reference>
<name>A0ABQ8R9L9_FUSEQ</name>